<dbReference type="Pfam" id="PF00512">
    <property type="entry name" value="HisKA"/>
    <property type="match status" value="1"/>
</dbReference>
<evidence type="ECO:0000256" key="8">
    <source>
        <dbReference type="ARBA" id="ARBA00022741"/>
    </source>
</evidence>
<evidence type="ECO:0000256" key="3">
    <source>
        <dbReference type="ARBA" id="ARBA00012438"/>
    </source>
</evidence>
<dbReference type="Pfam" id="PF00072">
    <property type="entry name" value="Response_reg"/>
    <property type="match status" value="1"/>
</dbReference>
<dbReference type="SUPFAM" id="SSF47226">
    <property type="entry name" value="Histidine-containing phosphotransfer domain, HPT domain"/>
    <property type="match status" value="1"/>
</dbReference>
<dbReference type="SMART" id="SM00387">
    <property type="entry name" value="HATPase_c"/>
    <property type="match status" value="1"/>
</dbReference>
<keyword evidence="13 17" id="KW-0472">Membrane</keyword>
<dbReference type="InterPro" id="IPR036641">
    <property type="entry name" value="HPT_dom_sf"/>
</dbReference>
<dbReference type="InterPro" id="IPR001789">
    <property type="entry name" value="Sig_transdc_resp-reg_receiver"/>
</dbReference>
<dbReference type="PROSITE" id="PS50109">
    <property type="entry name" value="HIS_KIN"/>
    <property type="match status" value="1"/>
</dbReference>
<evidence type="ECO:0000313" key="23">
    <source>
        <dbReference type="Proteomes" id="UP000250796"/>
    </source>
</evidence>
<dbReference type="SMART" id="SM00388">
    <property type="entry name" value="HisKA"/>
    <property type="match status" value="1"/>
</dbReference>
<dbReference type="InterPro" id="IPR003660">
    <property type="entry name" value="HAMP_dom"/>
</dbReference>
<keyword evidence="12" id="KW-0902">Two-component regulatory system</keyword>
<dbReference type="Gene3D" id="6.10.340.10">
    <property type="match status" value="1"/>
</dbReference>
<evidence type="ECO:0000259" key="18">
    <source>
        <dbReference type="PROSITE" id="PS50109"/>
    </source>
</evidence>
<feature type="domain" description="Histidine kinase" evidence="18">
    <location>
        <begin position="342"/>
        <end position="558"/>
    </location>
</feature>
<dbReference type="FunFam" id="3.30.565.10:FF:000010">
    <property type="entry name" value="Sensor histidine kinase RcsC"/>
    <property type="match status" value="1"/>
</dbReference>
<dbReference type="InterPro" id="IPR036097">
    <property type="entry name" value="HisK_dim/P_sf"/>
</dbReference>
<evidence type="ECO:0000256" key="9">
    <source>
        <dbReference type="ARBA" id="ARBA00022777"/>
    </source>
</evidence>
<dbReference type="SMART" id="SM00448">
    <property type="entry name" value="REC"/>
    <property type="match status" value="2"/>
</dbReference>
<feature type="modified residue" description="4-aspartylphosphate" evidence="15">
    <location>
        <position position="743"/>
    </location>
</feature>
<dbReference type="PROSITE" id="PS50894">
    <property type="entry name" value="HPT"/>
    <property type="match status" value="1"/>
</dbReference>
<keyword evidence="4" id="KW-1003">Cell membrane</keyword>
<dbReference type="GO" id="GO:0005524">
    <property type="term" value="F:ATP binding"/>
    <property type="evidence" value="ECO:0007669"/>
    <property type="project" value="UniProtKB-KW"/>
</dbReference>
<feature type="domain" description="Response regulatory" evidence="19">
    <location>
        <begin position="576"/>
        <end position="683"/>
    </location>
</feature>
<dbReference type="EC" id="2.7.13.3" evidence="3"/>
<feature type="domain" description="HPt" evidence="21">
    <location>
        <begin position="849"/>
        <end position="936"/>
    </location>
</feature>
<dbReference type="InterPro" id="IPR004358">
    <property type="entry name" value="Sig_transdc_His_kin-like_C"/>
</dbReference>
<keyword evidence="10" id="KW-0067">ATP-binding</keyword>
<dbReference type="PANTHER" id="PTHR45339:SF1">
    <property type="entry name" value="HYBRID SIGNAL TRANSDUCTION HISTIDINE KINASE J"/>
    <property type="match status" value="1"/>
</dbReference>
<evidence type="ECO:0000256" key="5">
    <source>
        <dbReference type="ARBA" id="ARBA00022553"/>
    </source>
</evidence>
<feature type="domain" description="Response regulatory" evidence="19">
    <location>
        <begin position="694"/>
        <end position="808"/>
    </location>
</feature>
<dbReference type="InterPro" id="IPR011006">
    <property type="entry name" value="CheY-like_superfamily"/>
</dbReference>
<comment type="subcellular location">
    <subcellularLocation>
        <location evidence="2">Cell membrane</location>
        <topology evidence="2">Multi-pass membrane protein</topology>
    </subcellularLocation>
</comment>
<dbReference type="SUPFAM" id="SSF55874">
    <property type="entry name" value="ATPase domain of HSP90 chaperone/DNA topoisomerase II/histidine kinase"/>
    <property type="match status" value="1"/>
</dbReference>
<dbReference type="AlphaFoldDB" id="A0A7Z7LGB3"/>
<keyword evidence="9 22" id="KW-0418">Kinase</keyword>
<dbReference type="RefSeq" id="WP_169699612.1">
    <property type="nucleotide sequence ID" value="NZ_LS974202.1"/>
</dbReference>
<evidence type="ECO:0000256" key="10">
    <source>
        <dbReference type="ARBA" id="ARBA00022840"/>
    </source>
</evidence>
<evidence type="ECO:0000256" key="12">
    <source>
        <dbReference type="ARBA" id="ARBA00023012"/>
    </source>
</evidence>
<organism evidence="22 23">
    <name type="scientific">Mesotoga infera</name>
    <dbReference type="NCBI Taxonomy" id="1236046"/>
    <lineage>
        <taxon>Bacteria</taxon>
        <taxon>Thermotogati</taxon>
        <taxon>Thermotogota</taxon>
        <taxon>Thermotogae</taxon>
        <taxon>Kosmotogales</taxon>
        <taxon>Kosmotogaceae</taxon>
        <taxon>Mesotoga</taxon>
    </lineage>
</organism>
<evidence type="ECO:0000256" key="4">
    <source>
        <dbReference type="ARBA" id="ARBA00022475"/>
    </source>
</evidence>
<dbReference type="PANTHER" id="PTHR45339">
    <property type="entry name" value="HYBRID SIGNAL TRANSDUCTION HISTIDINE KINASE J"/>
    <property type="match status" value="1"/>
</dbReference>
<dbReference type="KEGG" id="minf:MESINF_2021"/>
<dbReference type="PROSITE" id="PS50110">
    <property type="entry name" value="RESPONSE_REGULATORY"/>
    <property type="match status" value="2"/>
</dbReference>
<dbReference type="GO" id="GO:0000155">
    <property type="term" value="F:phosphorelay sensor kinase activity"/>
    <property type="evidence" value="ECO:0007669"/>
    <property type="project" value="InterPro"/>
</dbReference>
<feature type="coiled-coil region" evidence="16">
    <location>
        <begin position="308"/>
        <end position="335"/>
    </location>
</feature>
<dbReference type="InterPro" id="IPR036890">
    <property type="entry name" value="HATPase_C_sf"/>
</dbReference>
<dbReference type="EMBL" id="LS974202">
    <property type="protein sequence ID" value="SSC13461.1"/>
    <property type="molecule type" value="Genomic_DNA"/>
</dbReference>
<keyword evidence="16" id="KW-0175">Coiled coil</keyword>
<evidence type="ECO:0000259" key="21">
    <source>
        <dbReference type="PROSITE" id="PS50894"/>
    </source>
</evidence>
<evidence type="ECO:0000256" key="17">
    <source>
        <dbReference type="SAM" id="Phobius"/>
    </source>
</evidence>
<accession>A0A7Z7LGB3</accession>
<dbReference type="CDD" id="cd17546">
    <property type="entry name" value="REC_hyHK_CKI1_RcsC-like"/>
    <property type="match status" value="1"/>
</dbReference>
<evidence type="ECO:0000259" key="20">
    <source>
        <dbReference type="PROSITE" id="PS50885"/>
    </source>
</evidence>
<dbReference type="Gene3D" id="1.20.120.160">
    <property type="entry name" value="HPT domain"/>
    <property type="match status" value="1"/>
</dbReference>
<sequence length="936" mass="104869">MKRLSRKISLQFFVFVLAVLVVLIVLLSVIFVKAATDEYTSYLESKKQSVYRWFIDLRRDFKSYVDRYSMDNYIDNAVDLLIEKGESVVILRNRPGLLQDSLNDMASAGNGFKMFNNQLIYYSTMVSDDIQYIIGITFDNAEIESLSSFLGQDAIAFLLMEEHFVIPKEFSDSGLYVRTVLDEENWSKEIPFTVSEVRPAFSFLNSGSLFLVDKVSIGGATIYVLQSEGLLVLLKNRVLPILILVVAGVFAFSFLLSLSLNSYISRALSELLKGFESIKKGSFSRVTLKSDDELGEIASGLNDTMVFIERTLDRLKNSNELLRKVSREAQQASKMKSEFLANMSHEMRTPMNAILGFTELLMSDEGSLERLKYLKTIYRSGEHLLSLINDVLDLSKIEAARLELFIAPYNPSKLVKEIVETYLPMAYSKGLHLAYSLTENVPDFVDGDEFRVRQVLTNLVSNGLKFTNQGYVSIIVNYDASNLTYVVQDTGTGVSADQIDKIFEPFTQADGTMSRKFGGTGLGLTITKRIVELMNGVIRFESKINEGSKVTVKIPSPLSKEAPKEKVRPEQVKSGKIILASPSEDFSTIVGAMLKRNGIQFEVIKNLKDTARAIREFGASLVIMDMPTEKSEVFEALEELGGSVVIGVISSSGGEMEVGEWVQEVIQKPVKEEELIGKIHEYIDFTPVGIEETRVLVVEDNEANQLLIKKILEKAGYLVNIASNGLEATELVRRERYALILMDMQMPVMDGYEATRILRDEGYKMPIVALTAHTMQGDEERSISAGCDGFLGKPVKQTDLLETVRYYTGIYGKTGKKREILTLNIADGGGNRNPSEEKIEIFAKEMGLTLEEASDMFEEYGKHIGKTIELIRSLLQRGDLESLAREGHSLKGSGRMYGVEEISELGSKLEIAAKNLRKTDVSDILSQLEKIRRKLW</sequence>
<evidence type="ECO:0000256" key="6">
    <source>
        <dbReference type="ARBA" id="ARBA00022679"/>
    </source>
</evidence>
<gene>
    <name evidence="22" type="ORF">MESINF_2021</name>
</gene>
<evidence type="ECO:0000256" key="13">
    <source>
        <dbReference type="ARBA" id="ARBA00023136"/>
    </source>
</evidence>
<dbReference type="InterPro" id="IPR005467">
    <property type="entry name" value="His_kinase_dom"/>
</dbReference>
<dbReference type="Gene3D" id="1.10.287.130">
    <property type="match status" value="1"/>
</dbReference>
<evidence type="ECO:0000259" key="19">
    <source>
        <dbReference type="PROSITE" id="PS50110"/>
    </source>
</evidence>
<evidence type="ECO:0000256" key="11">
    <source>
        <dbReference type="ARBA" id="ARBA00022989"/>
    </source>
</evidence>
<keyword evidence="7 17" id="KW-0812">Transmembrane</keyword>
<evidence type="ECO:0000313" key="22">
    <source>
        <dbReference type="EMBL" id="SSC13461.1"/>
    </source>
</evidence>
<dbReference type="Gene3D" id="3.30.565.10">
    <property type="entry name" value="Histidine kinase-like ATPase, C-terminal domain"/>
    <property type="match status" value="1"/>
</dbReference>
<dbReference type="PRINTS" id="PR00344">
    <property type="entry name" value="BCTRLSENSOR"/>
</dbReference>
<name>A0A7Z7LGB3_9BACT</name>
<dbReference type="CDD" id="cd00082">
    <property type="entry name" value="HisKA"/>
    <property type="match status" value="1"/>
</dbReference>
<comment type="catalytic activity">
    <reaction evidence="1">
        <text>ATP + protein L-histidine = ADP + protein N-phospho-L-histidine.</text>
        <dbReference type="EC" id="2.7.13.3"/>
    </reaction>
</comment>
<feature type="domain" description="HAMP" evidence="20">
    <location>
        <begin position="262"/>
        <end position="313"/>
    </location>
</feature>
<dbReference type="InterPro" id="IPR003661">
    <property type="entry name" value="HisK_dim/P_dom"/>
</dbReference>
<dbReference type="Proteomes" id="UP000250796">
    <property type="component" value="Chromosome MESINF"/>
</dbReference>
<dbReference type="CDD" id="cd16922">
    <property type="entry name" value="HATPase_EvgS-ArcB-TorS-like"/>
    <property type="match status" value="1"/>
</dbReference>
<keyword evidence="23" id="KW-1185">Reference proteome</keyword>
<evidence type="ECO:0000256" key="7">
    <source>
        <dbReference type="ARBA" id="ARBA00022692"/>
    </source>
</evidence>
<dbReference type="Gene3D" id="3.40.50.2300">
    <property type="match status" value="2"/>
</dbReference>
<proteinExistence type="predicted"/>
<feature type="transmembrane region" description="Helical" evidence="17">
    <location>
        <begin position="241"/>
        <end position="264"/>
    </location>
</feature>
<dbReference type="FunFam" id="1.10.287.130:FF:000004">
    <property type="entry name" value="Ethylene receptor 1"/>
    <property type="match status" value="1"/>
</dbReference>
<feature type="transmembrane region" description="Helical" evidence="17">
    <location>
        <begin position="12"/>
        <end position="32"/>
    </location>
</feature>
<feature type="modified residue" description="4-aspartylphosphate" evidence="15">
    <location>
        <position position="625"/>
    </location>
</feature>
<dbReference type="SUPFAM" id="SSF52172">
    <property type="entry name" value="CheY-like"/>
    <property type="match status" value="2"/>
</dbReference>
<keyword evidence="11 17" id="KW-1133">Transmembrane helix</keyword>
<evidence type="ECO:0000256" key="2">
    <source>
        <dbReference type="ARBA" id="ARBA00004651"/>
    </source>
</evidence>
<evidence type="ECO:0000256" key="15">
    <source>
        <dbReference type="PROSITE-ProRule" id="PRU00169"/>
    </source>
</evidence>
<evidence type="ECO:0000256" key="14">
    <source>
        <dbReference type="PROSITE-ProRule" id="PRU00110"/>
    </source>
</evidence>
<evidence type="ECO:0000256" key="1">
    <source>
        <dbReference type="ARBA" id="ARBA00000085"/>
    </source>
</evidence>
<keyword evidence="5 15" id="KW-0597">Phosphoprotein</keyword>
<dbReference type="SUPFAM" id="SSF47384">
    <property type="entry name" value="Homodimeric domain of signal transducing histidine kinase"/>
    <property type="match status" value="1"/>
</dbReference>
<keyword evidence="6" id="KW-0808">Transferase</keyword>
<evidence type="ECO:0000256" key="16">
    <source>
        <dbReference type="SAM" id="Coils"/>
    </source>
</evidence>
<dbReference type="CDD" id="cd06225">
    <property type="entry name" value="HAMP"/>
    <property type="match status" value="1"/>
</dbReference>
<reference evidence="22 23" key="1">
    <citation type="submission" date="2017-01" db="EMBL/GenBank/DDBJ databases">
        <authorList>
            <person name="Erauso G."/>
        </authorList>
    </citation>
    <scope>NUCLEOTIDE SEQUENCE [LARGE SCALE GENOMIC DNA]</scope>
    <source>
        <strain evidence="22">MESINF1</strain>
    </source>
</reference>
<dbReference type="Pfam" id="PF01627">
    <property type="entry name" value="Hpt"/>
    <property type="match status" value="1"/>
</dbReference>
<dbReference type="PROSITE" id="PS50885">
    <property type="entry name" value="HAMP"/>
    <property type="match status" value="1"/>
</dbReference>
<keyword evidence="8" id="KW-0547">Nucleotide-binding</keyword>
<feature type="modified residue" description="Phosphohistidine" evidence="14">
    <location>
        <position position="888"/>
    </location>
</feature>
<dbReference type="InterPro" id="IPR003594">
    <property type="entry name" value="HATPase_dom"/>
</dbReference>
<dbReference type="Pfam" id="PF02518">
    <property type="entry name" value="HATPase_c"/>
    <property type="match status" value="1"/>
</dbReference>
<dbReference type="GO" id="GO:0005886">
    <property type="term" value="C:plasma membrane"/>
    <property type="evidence" value="ECO:0007669"/>
    <property type="project" value="UniProtKB-SubCell"/>
</dbReference>
<dbReference type="CDD" id="cd00088">
    <property type="entry name" value="HPT"/>
    <property type="match status" value="1"/>
</dbReference>
<dbReference type="InterPro" id="IPR008207">
    <property type="entry name" value="Sig_transdc_His_kin_Hpt_dom"/>
</dbReference>
<protein>
    <recommendedName>
        <fullName evidence="3">histidine kinase</fullName>
        <ecNumber evidence="3">2.7.13.3</ecNumber>
    </recommendedName>
</protein>